<name>A0A561BTV5_9ACTN</name>
<keyword evidence="1" id="KW-0812">Transmembrane</keyword>
<organism evidence="2 3">
    <name type="scientific">Kribbella amoyensis</name>
    <dbReference type="NCBI Taxonomy" id="996641"/>
    <lineage>
        <taxon>Bacteria</taxon>
        <taxon>Bacillati</taxon>
        <taxon>Actinomycetota</taxon>
        <taxon>Actinomycetes</taxon>
        <taxon>Propionibacteriales</taxon>
        <taxon>Kribbellaceae</taxon>
        <taxon>Kribbella</taxon>
    </lineage>
</organism>
<dbReference type="EMBL" id="VIVK01000001">
    <property type="protein sequence ID" value="TWD82296.1"/>
    <property type="molecule type" value="Genomic_DNA"/>
</dbReference>
<protein>
    <submittedName>
        <fullName evidence="2">Uncharacterized protein</fullName>
    </submittedName>
</protein>
<gene>
    <name evidence="2" type="ORF">FB561_3426</name>
</gene>
<reference evidence="2 3" key="1">
    <citation type="submission" date="2019-06" db="EMBL/GenBank/DDBJ databases">
        <title>Sequencing the genomes of 1000 actinobacteria strains.</title>
        <authorList>
            <person name="Klenk H.-P."/>
        </authorList>
    </citation>
    <scope>NUCLEOTIDE SEQUENCE [LARGE SCALE GENOMIC DNA]</scope>
    <source>
        <strain evidence="2 3">DSM 24683</strain>
    </source>
</reference>
<evidence type="ECO:0000256" key="1">
    <source>
        <dbReference type="SAM" id="Phobius"/>
    </source>
</evidence>
<dbReference type="AlphaFoldDB" id="A0A561BTV5"/>
<evidence type="ECO:0000313" key="2">
    <source>
        <dbReference type="EMBL" id="TWD82296.1"/>
    </source>
</evidence>
<evidence type="ECO:0000313" key="3">
    <source>
        <dbReference type="Proteomes" id="UP000318380"/>
    </source>
</evidence>
<keyword evidence="1" id="KW-1133">Transmembrane helix</keyword>
<dbReference type="Proteomes" id="UP000318380">
    <property type="component" value="Unassembled WGS sequence"/>
</dbReference>
<accession>A0A561BTV5</accession>
<keyword evidence="1" id="KW-0472">Membrane</keyword>
<proteinExistence type="predicted"/>
<sequence>MYWTAVALYMMLAALTSLGVIFGDGLWRLAAFGCLGIEVILVVKLWRMAMRPIRLEIGMAGIQVFFAKSNAWLPWELIDRVDVTRVDGNLAVVAWTRYATVYPPLAKAGVGAYYVPAFEAVAACPLGPLKAKRQDVVRALQYYGQNRY</sequence>
<feature type="transmembrane region" description="Helical" evidence="1">
    <location>
        <begin position="29"/>
        <end position="46"/>
    </location>
</feature>
<comment type="caution">
    <text evidence="2">The sequence shown here is derived from an EMBL/GenBank/DDBJ whole genome shotgun (WGS) entry which is preliminary data.</text>
</comment>
<keyword evidence="3" id="KW-1185">Reference proteome</keyword>